<keyword evidence="15" id="KW-1185">Reference proteome</keyword>
<keyword evidence="8" id="KW-1015">Disulfide bond</keyword>
<dbReference type="EC" id="1.8.1.4" evidence="2 11"/>
<dbReference type="InterPro" id="IPR006258">
    <property type="entry name" value="Lipoamide_DH"/>
</dbReference>
<evidence type="ECO:0000256" key="8">
    <source>
        <dbReference type="ARBA" id="ARBA00023157"/>
    </source>
</evidence>
<evidence type="ECO:0000313" key="14">
    <source>
        <dbReference type="EMBL" id="MBZ9568451.1"/>
    </source>
</evidence>
<evidence type="ECO:0000256" key="11">
    <source>
        <dbReference type="RuleBase" id="RU003692"/>
    </source>
</evidence>
<comment type="cofactor">
    <cofactor evidence="11">
        <name>FAD</name>
        <dbReference type="ChEBI" id="CHEBI:57692"/>
    </cofactor>
    <text evidence="11">Binds 1 FAD per subunit.</text>
</comment>
<dbReference type="PROSITE" id="PS00076">
    <property type="entry name" value="PYRIDINE_REDOX_1"/>
    <property type="match status" value="1"/>
</dbReference>
<evidence type="ECO:0000256" key="5">
    <source>
        <dbReference type="ARBA" id="ARBA00022827"/>
    </source>
</evidence>
<feature type="domain" description="Pyridine nucleotide-disulphide oxidoreductase dimerisation" evidence="12">
    <location>
        <begin position="355"/>
        <end position="463"/>
    </location>
</feature>
<evidence type="ECO:0000256" key="3">
    <source>
        <dbReference type="ARBA" id="ARBA00016961"/>
    </source>
</evidence>
<dbReference type="InterPro" id="IPR023753">
    <property type="entry name" value="FAD/NAD-binding_dom"/>
</dbReference>
<dbReference type="EMBL" id="JAGXFD010000001">
    <property type="protein sequence ID" value="MBZ9568451.1"/>
    <property type="molecule type" value="Genomic_DNA"/>
</dbReference>
<comment type="similarity">
    <text evidence="1 11">Belongs to the class-I pyridine nucleotide-disulfide oxidoreductase family.</text>
</comment>
<dbReference type="InterPro" id="IPR012999">
    <property type="entry name" value="Pyr_OxRdtase_I_AS"/>
</dbReference>
<sequence>MARKHESSKLPDSTQLAVIGGGPGGYAAAFEAVRQGLDVTLINDETPVGGVCLLRGCIPSKTLLEVTELIHASESAETMGLRFARPEIDVDALRQWKQKVVKTLTDGLEGLCRQRGVRLVRARARFADEQNLTVEGDDVSGTLRFEQAIIASGSRPATLPDVDIAESRRIMDSTGALELEEVPESLLVIGGGYVGLEMGMVYQSLGSQVTVVEMAERLMPNADEDLVKPLARALESRFKAVHLRTQVSGLHETPRQVTVTLEDADGSREHRFSRVLVAVGRRPNSDGLGLDGVGVSRDDAGFIEIDAQCRTNVSHIYAIGDVAGGMLLAHEAMHQGKVAARTAAGRSAAFDARAVPAVVYTVPQIAWCGLTEARARDEDREVKVLKFPWQAAGRALSLQADDGLTKLIVEPDSGRLLGAGIVGPQAESLIGEAVLAIEMGAVAEDLALTVHPHPTLTETLGEAGELFLGGSTHYG</sequence>
<dbReference type="SUPFAM" id="SSF51905">
    <property type="entry name" value="FAD/NAD(P)-binding domain"/>
    <property type="match status" value="1"/>
</dbReference>
<dbReference type="Pfam" id="PF07992">
    <property type="entry name" value="Pyr_redox_2"/>
    <property type="match status" value="1"/>
</dbReference>
<keyword evidence="7 11" id="KW-0520">NAD</keyword>
<protein>
    <recommendedName>
        <fullName evidence="3 11">Dihydrolipoyl dehydrogenase</fullName>
        <ecNumber evidence="2 11">1.8.1.4</ecNumber>
    </recommendedName>
</protein>
<feature type="domain" description="FAD/NAD(P)-binding" evidence="13">
    <location>
        <begin position="15"/>
        <end position="336"/>
    </location>
</feature>
<reference evidence="14 15" key="1">
    <citation type="submission" date="2021-05" db="EMBL/GenBank/DDBJ databases">
        <title>Petroleum and Energy Research Collection (APPE): ex situ preservation of microbial diversity associated with the oil industry and exploitation of its biotechnological potential.</title>
        <authorList>
            <person name="Paixao C.T.M."/>
            <person name="Gomes M.B."/>
            <person name="Oliveira V.M."/>
        </authorList>
    </citation>
    <scope>NUCLEOTIDE SEQUENCE [LARGE SCALE GENOMIC DNA]</scope>
    <source>
        <strain evidence="14 15">LIT2</strain>
    </source>
</reference>
<evidence type="ECO:0000256" key="4">
    <source>
        <dbReference type="ARBA" id="ARBA00022630"/>
    </source>
</evidence>
<dbReference type="InterPro" id="IPR016156">
    <property type="entry name" value="FAD/NAD-linked_Rdtase_dimer_sf"/>
</dbReference>
<accession>A0ABS7X3E0</accession>
<evidence type="ECO:0000259" key="13">
    <source>
        <dbReference type="Pfam" id="PF07992"/>
    </source>
</evidence>
<dbReference type="Gene3D" id="3.50.50.60">
    <property type="entry name" value="FAD/NAD(P)-binding domain"/>
    <property type="match status" value="2"/>
</dbReference>
<keyword evidence="6 11" id="KW-0560">Oxidoreductase</keyword>
<dbReference type="PRINTS" id="PR00411">
    <property type="entry name" value="PNDRDTASEI"/>
</dbReference>
<gene>
    <name evidence="14" type="primary">lpdA</name>
    <name evidence="14" type="ORF">KGQ91_12300</name>
</gene>
<dbReference type="Gene3D" id="3.30.390.30">
    <property type="match status" value="1"/>
</dbReference>
<dbReference type="InterPro" id="IPR036188">
    <property type="entry name" value="FAD/NAD-bd_sf"/>
</dbReference>
<evidence type="ECO:0000256" key="10">
    <source>
        <dbReference type="ARBA" id="ARBA00049187"/>
    </source>
</evidence>
<evidence type="ECO:0000256" key="9">
    <source>
        <dbReference type="ARBA" id="ARBA00023284"/>
    </source>
</evidence>
<evidence type="ECO:0000313" key="15">
    <source>
        <dbReference type="Proteomes" id="UP001319883"/>
    </source>
</evidence>
<dbReference type="PANTHER" id="PTHR22912">
    <property type="entry name" value="DISULFIDE OXIDOREDUCTASE"/>
    <property type="match status" value="1"/>
</dbReference>
<evidence type="ECO:0000256" key="1">
    <source>
        <dbReference type="ARBA" id="ARBA00007532"/>
    </source>
</evidence>
<dbReference type="Proteomes" id="UP001319883">
    <property type="component" value="Unassembled WGS sequence"/>
</dbReference>
<dbReference type="PRINTS" id="PR00368">
    <property type="entry name" value="FADPNR"/>
</dbReference>
<comment type="miscellaneous">
    <text evidence="11">The active site is a redox-active disulfide bond.</text>
</comment>
<evidence type="ECO:0000259" key="12">
    <source>
        <dbReference type="Pfam" id="PF02852"/>
    </source>
</evidence>
<name>A0ABS7X3E0_9GAMM</name>
<comment type="catalytic activity">
    <reaction evidence="10 11">
        <text>N(6)-[(R)-dihydrolipoyl]-L-lysyl-[protein] + NAD(+) = N(6)-[(R)-lipoyl]-L-lysyl-[protein] + NADH + H(+)</text>
        <dbReference type="Rhea" id="RHEA:15045"/>
        <dbReference type="Rhea" id="RHEA-COMP:10474"/>
        <dbReference type="Rhea" id="RHEA-COMP:10475"/>
        <dbReference type="ChEBI" id="CHEBI:15378"/>
        <dbReference type="ChEBI" id="CHEBI:57540"/>
        <dbReference type="ChEBI" id="CHEBI:57945"/>
        <dbReference type="ChEBI" id="CHEBI:83099"/>
        <dbReference type="ChEBI" id="CHEBI:83100"/>
        <dbReference type="EC" id="1.8.1.4"/>
    </reaction>
</comment>
<dbReference type="InterPro" id="IPR004099">
    <property type="entry name" value="Pyr_nucl-diS_OxRdtase_dimer"/>
</dbReference>
<evidence type="ECO:0000256" key="7">
    <source>
        <dbReference type="ARBA" id="ARBA00023027"/>
    </source>
</evidence>
<evidence type="ECO:0000256" key="2">
    <source>
        <dbReference type="ARBA" id="ARBA00012608"/>
    </source>
</evidence>
<dbReference type="RefSeq" id="WP_224414929.1">
    <property type="nucleotide sequence ID" value="NZ_JAGXFC010000001.1"/>
</dbReference>
<dbReference type="Pfam" id="PF02852">
    <property type="entry name" value="Pyr_redox_dim"/>
    <property type="match status" value="1"/>
</dbReference>
<dbReference type="InterPro" id="IPR001100">
    <property type="entry name" value="Pyr_nuc-diS_OxRdtase"/>
</dbReference>
<dbReference type="PANTHER" id="PTHR22912:SF160">
    <property type="entry name" value="DIHYDROLIPOYL DEHYDROGENASE"/>
    <property type="match status" value="1"/>
</dbReference>
<dbReference type="InterPro" id="IPR050151">
    <property type="entry name" value="Class-I_Pyr_Nuc-Dis_Oxidored"/>
</dbReference>
<evidence type="ECO:0000256" key="6">
    <source>
        <dbReference type="ARBA" id="ARBA00023002"/>
    </source>
</evidence>
<organism evidence="14 15">
    <name type="scientific">Modicisalibacter tunisiensis</name>
    <dbReference type="NCBI Taxonomy" id="390637"/>
    <lineage>
        <taxon>Bacteria</taxon>
        <taxon>Pseudomonadati</taxon>
        <taxon>Pseudomonadota</taxon>
        <taxon>Gammaproteobacteria</taxon>
        <taxon>Oceanospirillales</taxon>
        <taxon>Halomonadaceae</taxon>
        <taxon>Modicisalibacter</taxon>
    </lineage>
</organism>
<dbReference type="GO" id="GO:0004148">
    <property type="term" value="F:dihydrolipoyl dehydrogenase (NADH) activity"/>
    <property type="evidence" value="ECO:0007669"/>
    <property type="project" value="UniProtKB-EC"/>
</dbReference>
<proteinExistence type="inferred from homology"/>
<keyword evidence="4 11" id="KW-0285">Flavoprotein</keyword>
<keyword evidence="5 11" id="KW-0274">FAD</keyword>
<keyword evidence="9 11" id="KW-0676">Redox-active center</keyword>
<dbReference type="SUPFAM" id="SSF55424">
    <property type="entry name" value="FAD/NAD-linked reductases, dimerisation (C-terminal) domain"/>
    <property type="match status" value="1"/>
</dbReference>
<comment type="caution">
    <text evidence="14">The sequence shown here is derived from an EMBL/GenBank/DDBJ whole genome shotgun (WGS) entry which is preliminary data.</text>
</comment>
<dbReference type="PIRSF" id="PIRSF000350">
    <property type="entry name" value="Mercury_reductase_MerA"/>
    <property type="match status" value="1"/>
</dbReference>
<dbReference type="NCBIfam" id="TIGR01350">
    <property type="entry name" value="lipoamide_DH"/>
    <property type="match status" value="1"/>
</dbReference>